<feature type="region of interest" description="Disordered" evidence="1">
    <location>
        <begin position="117"/>
        <end position="143"/>
    </location>
</feature>
<evidence type="ECO:0000256" key="1">
    <source>
        <dbReference type="SAM" id="MobiDB-lite"/>
    </source>
</evidence>
<dbReference type="WBParaSite" id="ECPE_0001178301-mRNA-1">
    <property type="protein sequence ID" value="ECPE_0001178301-mRNA-1"/>
    <property type="gene ID" value="ECPE_0001178301"/>
</dbReference>
<proteinExistence type="predicted"/>
<accession>A0A183AXR3</accession>
<name>A0A183AXR3_9TREM</name>
<keyword evidence="2" id="KW-0812">Transmembrane</keyword>
<evidence type="ECO:0000313" key="3">
    <source>
        <dbReference type="WBParaSite" id="ECPE_0001178301-mRNA-1"/>
    </source>
</evidence>
<keyword evidence="2" id="KW-0472">Membrane</keyword>
<protein>
    <submittedName>
        <fullName evidence="3">Ephrin RBD domain-containing protein</fullName>
    </submittedName>
</protein>
<organism evidence="3">
    <name type="scientific">Echinostoma caproni</name>
    <dbReference type="NCBI Taxonomy" id="27848"/>
    <lineage>
        <taxon>Eukaryota</taxon>
        <taxon>Metazoa</taxon>
        <taxon>Spiralia</taxon>
        <taxon>Lophotrochozoa</taxon>
        <taxon>Platyhelminthes</taxon>
        <taxon>Trematoda</taxon>
        <taxon>Digenea</taxon>
        <taxon>Plagiorchiida</taxon>
        <taxon>Echinostomata</taxon>
        <taxon>Echinostomatoidea</taxon>
        <taxon>Echinostomatidae</taxon>
        <taxon>Echinostoma</taxon>
    </lineage>
</organism>
<dbReference type="AlphaFoldDB" id="A0A183AXR3"/>
<evidence type="ECO:0000256" key="2">
    <source>
        <dbReference type="SAM" id="Phobius"/>
    </source>
</evidence>
<reference evidence="3" key="1">
    <citation type="submission" date="2016-06" db="UniProtKB">
        <authorList>
            <consortium name="WormBaseParasite"/>
        </authorList>
    </citation>
    <scope>IDENTIFICATION</scope>
</reference>
<feature type="transmembrane region" description="Helical" evidence="2">
    <location>
        <begin position="155"/>
        <end position="176"/>
    </location>
</feature>
<sequence>LWNPDTFIAAEYSQEVFVEPHLEILLSAPNYNRYRRQAPRIMANESIVQSIQSDSPAVPAPDVLVYGRQLIKDQDYKIIAVAKSYGTKNIGNPSPLPPPSRHDLRFDSLIEANETGAKQDSCAGVTEPKARPRVNQPVGGGTGGTSGTDMFTVSLIAVIVGLGIIAIVCIAVGCVMR</sequence>
<keyword evidence="2" id="KW-1133">Transmembrane helix</keyword>